<sequence length="166" mass="18570">MNDLGKIKLVATDCDGVLTDGGMYYTERGDIMKKFNVIDGMGFIRLKEAGLKTAIITAENNPLLKKRAEKLKVDYLYTGSKNKLKVLKELSKLLEISMEEIAYIGDDFFDIPAIQLCGFGCAPCNALEKVCNVADYITIRKGGEGAFREMAERILERNQNVYSDNH</sequence>
<dbReference type="EMBL" id="JAOQJQ010000001">
    <property type="protein sequence ID" value="MCU6760820.1"/>
    <property type="molecule type" value="Genomic_DNA"/>
</dbReference>
<evidence type="ECO:0000313" key="8">
    <source>
        <dbReference type="Proteomes" id="UP001652442"/>
    </source>
</evidence>
<dbReference type="PIRSF" id="PIRSF006118">
    <property type="entry name" value="KDO8-P_Ptase"/>
    <property type="match status" value="1"/>
</dbReference>
<dbReference type="NCBIfam" id="TIGR01670">
    <property type="entry name" value="KdsC-phosphatas"/>
    <property type="match status" value="1"/>
</dbReference>
<dbReference type="InterPro" id="IPR006549">
    <property type="entry name" value="HAD-SF_hydro_IIIA"/>
</dbReference>
<dbReference type="PANTHER" id="PTHR21485">
    <property type="entry name" value="HAD SUPERFAMILY MEMBERS CMAS AND KDSC"/>
    <property type="match status" value="1"/>
</dbReference>
<evidence type="ECO:0000256" key="1">
    <source>
        <dbReference type="ARBA" id="ARBA00001946"/>
    </source>
</evidence>
<evidence type="ECO:0000256" key="6">
    <source>
        <dbReference type="ARBA" id="ARBA00022842"/>
    </source>
</evidence>
<proteinExistence type="inferred from homology"/>
<dbReference type="InterPro" id="IPR023214">
    <property type="entry name" value="HAD_sf"/>
</dbReference>
<keyword evidence="6" id="KW-0460">Magnesium</keyword>
<dbReference type="InterPro" id="IPR036412">
    <property type="entry name" value="HAD-like_sf"/>
</dbReference>
<dbReference type="InterPro" id="IPR050793">
    <property type="entry name" value="CMP-NeuNAc_synthase"/>
</dbReference>
<keyword evidence="8" id="KW-1185">Reference proteome</keyword>
<comment type="cofactor">
    <cofactor evidence="1">
        <name>Mg(2+)</name>
        <dbReference type="ChEBI" id="CHEBI:18420"/>
    </cofactor>
</comment>
<evidence type="ECO:0000256" key="5">
    <source>
        <dbReference type="ARBA" id="ARBA00022801"/>
    </source>
</evidence>
<keyword evidence="5 7" id="KW-0378">Hydrolase</keyword>
<evidence type="ECO:0000313" key="7">
    <source>
        <dbReference type="EMBL" id="MCU6760820.1"/>
    </source>
</evidence>
<organism evidence="7 8">
    <name type="scientific">Brotonthovivens ammoniilytica</name>
    <dbReference type="NCBI Taxonomy" id="2981725"/>
    <lineage>
        <taxon>Bacteria</taxon>
        <taxon>Bacillati</taxon>
        <taxon>Bacillota</taxon>
        <taxon>Clostridia</taxon>
        <taxon>Lachnospirales</taxon>
        <taxon>Lachnospiraceae</taxon>
        <taxon>Brotonthovivens</taxon>
    </lineage>
</organism>
<evidence type="ECO:0000256" key="3">
    <source>
        <dbReference type="ARBA" id="ARBA00011881"/>
    </source>
</evidence>
<gene>
    <name evidence="7" type="ORF">OCV88_00540</name>
</gene>
<dbReference type="Proteomes" id="UP001652442">
    <property type="component" value="Unassembled WGS sequence"/>
</dbReference>
<evidence type="ECO:0000256" key="2">
    <source>
        <dbReference type="ARBA" id="ARBA00005893"/>
    </source>
</evidence>
<evidence type="ECO:0000256" key="4">
    <source>
        <dbReference type="ARBA" id="ARBA00022723"/>
    </source>
</evidence>
<dbReference type="Gene3D" id="3.40.50.1000">
    <property type="entry name" value="HAD superfamily/HAD-like"/>
    <property type="match status" value="1"/>
</dbReference>
<keyword evidence="4" id="KW-0479">Metal-binding</keyword>
<comment type="caution">
    <text evidence="7">The sequence shown here is derived from an EMBL/GenBank/DDBJ whole genome shotgun (WGS) entry which is preliminary data.</text>
</comment>
<dbReference type="Pfam" id="PF08282">
    <property type="entry name" value="Hydrolase_3"/>
    <property type="match status" value="1"/>
</dbReference>
<dbReference type="RefSeq" id="WP_158423701.1">
    <property type="nucleotide sequence ID" value="NZ_JAOQJQ010000001.1"/>
</dbReference>
<reference evidence="7 8" key="1">
    <citation type="journal article" date="2021" name="ISME Commun">
        <title>Automated analysis of genomic sequences facilitates high-throughput and comprehensive description of bacteria.</title>
        <authorList>
            <person name="Hitch T.C.A."/>
        </authorList>
    </citation>
    <scope>NUCLEOTIDE SEQUENCE [LARGE SCALE GENOMIC DNA]</scope>
    <source>
        <strain evidence="7 8">Sanger_109</strain>
    </source>
</reference>
<dbReference type="SUPFAM" id="SSF56784">
    <property type="entry name" value="HAD-like"/>
    <property type="match status" value="1"/>
</dbReference>
<dbReference type="CDD" id="cd01630">
    <property type="entry name" value="HAD_KDO-like"/>
    <property type="match status" value="1"/>
</dbReference>
<accession>A0ABT2TF57</accession>
<dbReference type="SFLD" id="SFLDS00003">
    <property type="entry name" value="Haloacid_Dehalogenase"/>
    <property type="match status" value="1"/>
</dbReference>
<dbReference type="GO" id="GO:0016787">
    <property type="term" value="F:hydrolase activity"/>
    <property type="evidence" value="ECO:0007669"/>
    <property type="project" value="UniProtKB-KW"/>
</dbReference>
<comment type="similarity">
    <text evidence="2">Belongs to the KdsC family.</text>
</comment>
<name>A0ABT2TF57_9FIRM</name>
<comment type="subunit">
    <text evidence="3">Homotetramer.</text>
</comment>
<dbReference type="SFLD" id="SFLDG01136">
    <property type="entry name" value="C1.6:_Phosphoserine_Phosphatas"/>
    <property type="match status" value="1"/>
</dbReference>
<dbReference type="InterPro" id="IPR010023">
    <property type="entry name" value="KdsC_fam"/>
</dbReference>
<dbReference type="SFLD" id="SFLDG01138">
    <property type="entry name" value="C1.6.2:_Deoxy-d-mannose-octulo"/>
    <property type="match status" value="1"/>
</dbReference>
<dbReference type="NCBIfam" id="TIGR01662">
    <property type="entry name" value="HAD-SF-IIIA"/>
    <property type="match status" value="1"/>
</dbReference>
<protein>
    <submittedName>
        <fullName evidence="7">HAD-IIIA family hydrolase</fullName>
    </submittedName>
</protein>
<dbReference type="PANTHER" id="PTHR21485:SF3">
    <property type="entry name" value="N-ACYLNEURAMINATE CYTIDYLYLTRANSFERASE"/>
    <property type="match status" value="1"/>
</dbReference>